<sequence length="466" mass="53293">MNAMSIFFFKFFIPLCPLWIFLANFAIKIVSVMMIALYILIGLVVGAVVLYLFMDRKMDVLRIEGGKKDIELSMRNEQLGAATSRVTHLEAENKMLSAKAESQGRELELVRHQMDEELKRHEERFKNMAQQLMETSAAKLKESNTETMTGITQPLKEAITNMQKAISDNQKESAAHSASFREQIRQMMEQTQQLGERAESLTNVLRRDNKVSGNMGEIILGDLLASQGLTEGIHYEVQARLRDEMGRPLKNDETGREMQPDVILHYPQGQDAIVDSKVSLVAYEKYVNAEAPEEKERYLQEHIKSVRSHVNELARKDYSKYIKNGRDAVDFVIMFMPFESSLQLALANDPTLWREAFEKKVFVTGEQNLLGILHMIHIAWVQNQQAENQQKVFGLAEQLLDRLGDFVQRYHELGEKIHKVQEAYDNANNKLITGRQSVAQKGRELVDLGAKENPNRKIPMPEIGLK</sequence>
<evidence type="ECO:0000313" key="8">
    <source>
        <dbReference type="Proteomes" id="UP000199373"/>
    </source>
</evidence>
<dbReference type="PANTHER" id="PTHR30563">
    <property type="entry name" value="DNA RECOMBINATION PROTEIN RMUC"/>
    <property type="match status" value="1"/>
</dbReference>
<evidence type="ECO:0000256" key="2">
    <source>
        <dbReference type="ARBA" id="ARBA00009840"/>
    </source>
</evidence>
<feature type="transmembrane region" description="Helical" evidence="6">
    <location>
        <begin position="7"/>
        <end position="27"/>
    </location>
</feature>
<keyword evidence="8" id="KW-1185">Reference proteome</keyword>
<evidence type="ECO:0000256" key="3">
    <source>
        <dbReference type="ARBA" id="ARBA00023054"/>
    </source>
</evidence>
<dbReference type="GO" id="GO:0006310">
    <property type="term" value="P:DNA recombination"/>
    <property type="evidence" value="ECO:0007669"/>
    <property type="project" value="UniProtKB-KW"/>
</dbReference>
<feature type="transmembrane region" description="Helical" evidence="6">
    <location>
        <begin position="33"/>
        <end position="53"/>
    </location>
</feature>
<feature type="coiled-coil region" evidence="5">
    <location>
        <begin position="104"/>
        <end position="138"/>
    </location>
</feature>
<dbReference type="PANTHER" id="PTHR30563:SF0">
    <property type="entry name" value="DNA RECOMBINATION PROTEIN RMUC"/>
    <property type="match status" value="1"/>
</dbReference>
<evidence type="ECO:0000256" key="4">
    <source>
        <dbReference type="ARBA" id="ARBA00023172"/>
    </source>
</evidence>
<protein>
    <submittedName>
        <fullName evidence="7">DNA recombination protein RmuC</fullName>
    </submittedName>
</protein>
<comment type="function">
    <text evidence="1">Involved in DNA recombination.</text>
</comment>
<comment type="similarity">
    <text evidence="2">Belongs to the RmuC family.</text>
</comment>
<name>A0A1I0NZZ0_9BACT</name>
<evidence type="ECO:0000313" key="7">
    <source>
        <dbReference type="EMBL" id="SEW07426.1"/>
    </source>
</evidence>
<organism evidence="7 8">
    <name type="scientific">Prevotella aff. ruminicola Tc2-24</name>
    <dbReference type="NCBI Taxonomy" id="81582"/>
    <lineage>
        <taxon>Bacteria</taxon>
        <taxon>Pseudomonadati</taxon>
        <taxon>Bacteroidota</taxon>
        <taxon>Bacteroidia</taxon>
        <taxon>Bacteroidales</taxon>
        <taxon>Prevotellaceae</taxon>
        <taxon>Prevotella</taxon>
    </lineage>
</organism>
<keyword evidence="3 5" id="KW-0175">Coiled coil</keyword>
<dbReference type="AlphaFoldDB" id="A0A1I0NZZ0"/>
<evidence type="ECO:0000256" key="6">
    <source>
        <dbReference type="SAM" id="Phobius"/>
    </source>
</evidence>
<proteinExistence type="inferred from homology"/>
<dbReference type="EMBL" id="FOIQ01000003">
    <property type="protein sequence ID" value="SEW07426.1"/>
    <property type="molecule type" value="Genomic_DNA"/>
</dbReference>
<dbReference type="Pfam" id="PF02646">
    <property type="entry name" value="RmuC"/>
    <property type="match status" value="1"/>
</dbReference>
<keyword evidence="6" id="KW-0472">Membrane</keyword>
<keyword evidence="6" id="KW-0812">Transmembrane</keyword>
<dbReference type="InterPro" id="IPR003798">
    <property type="entry name" value="DNA_recombination_RmuC"/>
</dbReference>
<accession>A0A1I0NZZ0</accession>
<keyword evidence="6" id="KW-1133">Transmembrane helix</keyword>
<evidence type="ECO:0000256" key="5">
    <source>
        <dbReference type="SAM" id="Coils"/>
    </source>
</evidence>
<keyword evidence="4" id="KW-0233">DNA recombination</keyword>
<dbReference type="Proteomes" id="UP000199373">
    <property type="component" value="Unassembled WGS sequence"/>
</dbReference>
<gene>
    <name evidence="7" type="ORF">SAMN04487850_1484</name>
</gene>
<reference evidence="7 8" key="1">
    <citation type="submission" date="2016-10" db="EMBL/GenBank/DDBJ databases">
        <authorList>
            <person name="de Groot N.N."/>
        </authorList>
    </citation>
    <scope>NUCLEOTIDE SEQUENCE [LARGE SCALE GENOMIC DNA]</scope>
    <source>
        <strain evidence="7 8">TC2-24</strain>
    </source>
</reference>
<evidence type="ECO:0000256" key="1">
    <source>
        <dbReference type="ARBA" id="ARBA00003416"/>
    </source>
</evidence>